<dbReference type="InterPro" id="IPR011712">
    <property type="entry name" value="Sig_transdc_His_kin_sub3_dim/P"/>
</dbReference>
<dbReference type="InterPro" id="IPR005467">
    <property type="entry name" value="His_kinase_dom"/>
</dbReference>
<name>C4Z5D4_LACE2</name>
<dbReference type="PANTHER" id="PTHR24421:SF10">
    <property type="entry name" value="NITRATE_NITRITE SENSOR PROTEIN NARQ"/>
    <property type="match status" value="1"/>
</dbReference>
<keyword evidence="9" id="KW-0175">Coiled coil</keyword>
<reference evidence="11 12" key="1">
    <citation type="journal article" date="2009" name="Proc. Natl. Acad. Sci. U.S.A.">
        <title>Characterizing a model human gut microbiota composed of members of its two dominant bacterial phyla.</title>
        <authorList>
            <person name="Mahowald M.A."/>
            <person name="Rey F.E."/>
            <person name="Seedorf H."/>
            <person name="Turnbaugh P.J."/>
            <person name="Fulton R.S."/>
            <person name="Wollam A."/>
            <person name="Shah N."/>
            <person name="Wang C."/>
            <person name="Magrini V."/>
            <person name="Wilson R.K."/>
            <person name="Cantarel B.L."/>
            <person name="Coutinho P.M."/>
            <person name="Henrissat B."/>
            <person name="Crock L.W."/>
            <person name="Russell A."/>
            <person name="Verberkmoes N.C."/>
            <person name="Hettich R.L."/>
            <person name="Gordon J.I."/>
        </authorList>
    </citation>
    <scope>NUCLEOTIDE SEQUENCE [LARGE SCALE GENOMIC DNA]</scope>
    <source>
        <strain evidence="12">ATCC 27750 / DSM 3376 / VPI C15-48 / C15-B4</strain>
    </source>
</reference>
<keyword evidence="6 11" id="KW-0418">Kinase</keyword>
<dbReference type="InterPro" id="IPR003594">
    <property type="entry name" value="HATPase_dom"/>
</dbReference>
<dbReference type="STRING" id="515620.EUBELI_02061"/>
<dbReference type="Gene3D" id="3.30.565.10">
    <property type="entry name" value="Histidine kinase-like ATPase, C-terminal domain"/>
    <property type="match status" value="1"/>
</dbReference>
<evidence type="ECO:0000256" key="6">
    <source>
        <dbReference type="ARBA" id="ARBA00022777"/>
    </source>
</evidence>
<dbReference type="EMBL" id="CP001104">
    <property type="protein sequence ID" value="ACR73041.1"/>
    <property type="molecule type" value="Genomic_DNA"/>
</dbReference>
<evidence type="ECO:0000313" key="12">
    <source>
        <dbReference type="Proteomes" id="UP000001476"/>
    </source>
</evidence>
<evidence type="ECO:0000256" key="5">
    <source>
        <dbReference type="ARBA" id="ARBA00022741"/>
    </source>
</evidence>
<dbReference type="PANTHER" id="PTHR24421">
    <property type="entry name" value="NITRATE/NITRITE SENSOR PROTEIN NARX-RELATED"/>
    <property type="match status" value="1"/>
</dbReference>
<keyword evidence="3" id="KW-0597">Phosphoprotein</keyword>
<dbReference type="SMART" id="SM00387">
    <property type="entry name" value="HATPase_c"/>
    <property type="match status" value="1"/>
</dbReference>
<evidence type="ECO:0000256" key="8">
    <source>
        <dbReference type="ARBA" id="ARBA00023012"/>
    </source>
</evidence>
<dbReference type="AlphaFoldDB" id="C4Z5D4"/>
<dbReference type="GO" id="GO:0046983">
    <property type="term" value="F:protein dimerization activity"/>
    <property type="evidence" value="ECO:0007669"/>
    <property type="project" value="InterPro"/>
</dbReference>
<dbReference type="InterPro" id="IPR050482">
    <property type="entry name" value="Sensor_HK_TwoCompSys"/>
</dbReference>
<sequence>MSDSCKKYVDSEYKLLKDKLNDIESKIRSYNIELKTIDNNIKKFNKEKDWTEDVFHSVTSLKENSNVTIKTFQNRKTDLLQLISDLSTEKQIVTEKIEMLNNILQEDVSDNVSHETLNINQNDSVKLIDIIEMDRQRISRDIHDSVVQNLTALIHKQEFIYQIADKDINRGKLEINNSINLIKDSINELRNIIYQLRPMSIDDLGFKNALTHMLDKFDRESDNVIYDYSINYNDDITINSTITISILRIINELNSNAIKYSGCTNIYVNVELDMKNNCIIVNFKDDGCGFDFENILYDRDKHSGFGMAMLKERVSLLKGTIQYSNNNGSQFLINIPVW</sequence>
<keyword evidence="7" id="KW-0067">ATP-binding</keyword>
<dbReference type="GO" id="GO:0016020">
    <property type="term" value="C:membrane"/>
    <property type="evidence" value="ECO:0007669"/>
    <property type="project" value="InterPro"/>
</dbReference>
<dbReference type="Pfam" id="PF07730">
    <property type="entry name" value="HisKA_3"/>
    <property type="match status" value="1"/>
</dbReference>
<evidence type="ECO:0000256" key="2">
    <source>
        <dbReference type="ARBA" id="ARBA00012438"/>
    </source>
</evidence>
<feature type="domain" description="Histidine kinase" evidence="10">
    <location>
        <begin position="141"/>
        <end position="338"/>
    </location>
</feature>
<dbReference type="GeneID" id="41357411"/>
<dbReference type="GO" id="GO:0005524">
    <property type="term" value="F:ATP binding"/>
    <property type="evidence" value="ECO:0007669"/>
    <property type="project" value="UniProtKB-KW"/>
</dbReference>
<feature type="coiled-coil region" evidence="9">
    <location>
        <begin position="13"/>
        <end position="47"/>
    </location>
</feature>
<comment type="catalytic activity">
    <reaction evidence="1">
        <text>ATP + protein L-histidine = ADP + protein N-phospho-L-histidine.</text>
        <dbReference type="EC" id="2.7.13.3"/>
    </reaction>
</comment>
<protein>
    <recommendedName>
        <fullName evidence="2">histidine kinase</fullName>
        <ecNumber evidence="2">2.7.13.3</ecNumber>
    </recommendedName>
</protein>
<evidence type="ECO:0000259" key="10">
    <source>
        <dbReference type="PROSITE" id="PS50109"/>
    </source>
</evidence>
<evidence type="ECO:0000256" key="9">
    <source>
        <dbReference type="SAM" id="Coils"/>
    </source>
</evidence>
<dbReference type="KEGG" id="eel:EUBELI_02061"/>
<evidence type="ECO:0000256" key="3">
    <source>
        <dbReference type="ARBA" id="ARBA00022553"/>
    </source>
</evidence>
<evidence type="ECO:0000313" key="11">
    <source>
        <dbReference type="EMBL" id="ACR73041.1"/>
    </source>
</evidence>
<gene>
    <name evidence="11" type="ordered locus">EUBELI_02061</name>
</gene>
<dbReference type="PROSITE" id="PS50109">
    <property type="entry name" value="HIS_KIN"/>
    <property type="match status" value="1"/>
</dbReference>
<evidence type="ECO:0000256" key="4">
    <source>
        <dbReference type="ARBA" id="ARBA00022679"/>
    </source>
</evidence>
<keyword evidence="8" id="KW-0902">Two-component regulatory system</keyword>
<keyword evidence="5" id="KW-0547">Nucleotide-binding</keyword>
<proteinExistence type="predicted"/>
<dbReference type="SUPFAM" id="SSF55874">
    <property type="entry name" value="ATPase domain of HSP90 chaperone/DNA topoisomerase II/histidine kinase"/>
    <property type="match status" value="1"/>
</dbReference>
<dbReference type="GO" id="GO:0000155">
    <property type="term" value="F:phosphorelay sensor kinase activity"/>
    <property type="evidence" value="ECO:0007669"/>
    <property type="project" value="InterPro"/>
</dbReference>
<dbReference type="Gene3D" id="1.20.5.1930">
    <property type="match status" value="1"/>
</dbReference>
<dbReference type="RefSeq" id="WP_012740273.1">
    <property type="nucleotide sequence ID" value="NC_012778.1"/>
</dbReference>
<dbReference type="EC" id="2.7.13.3" evidence="2"/>
<dbReference type="InterPro" id="IPR036890">
    <property type="entry name" value="HATPase_C_sf"/>
</dbReference>
<keyword evidence="4" id="KW-0808">Transferase</keyword>
<dbReference type="eggNOG" id="COG4585">
    <property type="taxonomic scope" value="Bacteria"/>
</dbReference>
<dbReference type="HOGENOM" id="CLU_000445_20_0_9"/>
<keyword evidence="12" id="KW-1185">Reference proteome</keyword>
<evidence type="ECO:0000256" key="1">
    <source>
        <dbReference type="ARBA" id="ARBA00000085"/>
    </source>
</evidence>
<dbReference type="Proteomes" id="UP000001476">
    <property type="component" value="Chromosome"/>
</dbReference>
<accession>C4Z5D4</accession>
<evidence type="ECO:0000256" key="7">
    <source>
        <dbReference type="ARBA" id="ARBA00022840"/>
    </source>
</evidence>
<organism evidence="11 12">
    <name type="scientific">Lachnospira eligens (strain ATCC 27750 / DSM 3376 / VPI C15-48 / C15-B4)</name>
    <name type="common">Eubacterium eligens</name>
    <dbReference type="NCBI Taxonomy" id="515620"/>
    <lineage>
        <taxon>Bacteria</taxon>
        <taxon>Bacillati</taxon>
        <taxon>Bacillota</taxon>
        <taxon>Clostridia</taxon>
        <taxon>Lachnospirales</taxon>
        <taxon>Lachnospiraceae</taxon>
        <taxon>Lachnospira</taxon>
    </lineage>
</organism>
<dbReference type="Pfam" id="PF02518">
    <property type="entry name" value="HATPase_c"/>
    <property type="match status" value="1"/>
</dbReference>